<dbReference type="Pfam" id="PF00106">
    <property type="entry name" value="adh_short"/>
    <property type="match status" value="1"/>
</dbReference>
<dbReference type="PROSITE" id="PS00061">
    <property type="entry name" value="ADH_SHORT"/>
    <property type="match status" value="1"/>
</dbReference>
<evidence type="ECO:0000256" key="1">
    <source>
        <dbReference type="ARBA" id="ARBA00023002"/>
    </source>
</evidence>
<keyword evidence="1" id="KW-0560">Oxidoreductase</keyword>
<accession>A0A0P4VMY0</accession>
<protein>
    <submittedName>
        <fullName evidence="4">Putative 11beta-hydroxysteroid dehydrogenase type 1</fullName>
    </submittedName>
</protein>
<evidence type="ECO:0000256" key="3">
    <source>
        <dbReference type="SAM" id="Phobius"/>
    </source>
</evidence>
<name>A0A0P4VMY0_9HEMI</name>
<dbReference type="InterPro" id="IPR036291">
    <property type="entry name" value="NAD(P)-bd_dom_sf"/>
</dbReference>
<evidence type="ECO:0000313" key="4">
    <source>
        <dbReference type="EMBL" id="JAI55934.1"/>
    </source>
</evidence>
<sequence length="330" mass="36925">MDLLAIIGLLIVLYILIYIFILLIVDCDLGLLWAVYFGKKLRNLQGKVIWVTGASSGIGEFMAIEFARNGAKIILSARSETNLERVKGRCLDVGASLDSIAVFPFDVTNTAKHEAIFQKAIKLFGRLDILVNNAGRSQRAVWENIDFAVDKEIFKLNVFSVLSLSRLAVKYFENAGIFGHLVVTSSLAGVFGAPFSSSYNGSKHAIHGYFNTLRMEKGRDKLAVTLLCPGPVFSNFLSQCFTEKAGEVFGEEINKTDKRMETSRCAYLSAVAIVNRLDEVWMAVFPAIPLTYILVYYPNITKLITRFIGQRRIMKIRDSRQTVITENNPR</sequence>
<keyword evidence="3" id="KW-1133">Transmembrane helix</keyword>
<comment type="similarity">
    <text evidence="2">Belongs to the short-chain dehydrogenases/reductases (SDR) family.</text>
</comment>
<dbReference type="EMBL" id="GDKW01000661">
    <property type="protein sequence ID" value="JAI55934.1"/>
    <property type="molecule type" value="mRNA"/>
</dbReference>
<proteinExistence type="evidence at transcript level"/>
<feature type="transmembrane region" description="Helical" evidence="3">
    <location>
        <begin position="6"/>
        <end position="37"/>
    </location>
</feature>
<dbReference type="PANTHER" id="PTHR44269">
    <property type="entry name" value="DEHYDROGENASE/REDUCTASE SDR FAMILY MEMBER 7-RELATED"/>
    <property type="match status" value="1"/>
</dbReference>
<dbReference type="PRINTS" id="PR00081">
    <property type="entry name" value="GDHRDH"/>
</dbReference>
<dbReference type="GO" id="GO:0016491">
    <property type="term" value="F:oxidoreductase activity"/>
    <property type="evidence" value="ECO:0007669"/>
    <property type="project" value="UniProtKB-KW"/>
</dbReference>
<dbReference type="InterPro" id="IPR053011">
    <property type="entry name" value="SDR_family_member_7"/>
</dbReference>
<dbReference type="InterPro" id="IPR002347">
    <property type="entry name" value="SDR_fam"/>
</dbReference>
<dbReference type="Gene3D" id="3.40.50.720">
    <property type="entry name" value="NAD(P)-binding Rossmann-like Domain"/>
    <property type="match status" value="1"/>
</dbReference>
<dbReference type="PRINTS" id="PR00080">
    <property type="entry name" value="SDRFAMILY"/>
</dbReference>
<keyword evidence="3" id="KW-0472">Membrane</keyword>
<dbReference type="SUPFAM" id="SSF51735">
    <property type="entry name" value="NAD(P)-binding Rossmann-fold domains"/>
    <property type="match status" value="1"/>
</dbReference>
<dbReference type="PANTHER" id="PTHR44269:SF1">
    <property type="entry name" value="DEHYDROGENASE_REDUCTASE SDR FAMILY MEMBER 7"/>
    <property type="match status" value="1"/>
</dbReference>
<keyword evidence="3" id="KW-0812">Transmembrane</keyword>
<reference evidence="4" key="1">
    <citation type="journal article" date="2016" name="PLoS Negl. Trop. Dis.">
        <title>A Deep Insight into the Sialome of Rhodnius neglectus, a Vector of Chagas Disease.</title>
        <authorList>
            <person name="Santiago P.B."/>
            <person name="Assumpcao T.C."/>
            <person name="Araujo C.N."/>
            <person name="Bastos I.M."/>
            <person name="Neves D."/>
            <person name="Silva I.G."/>
            <person name="Charneau S."/>
            <person name="Queiroz R.M."/>
            <person name="Raiol T."/>
            <person name="Oliveira J.V."/>
            <person name="Sousa M.V."/>
            <person name="Calvo E."/>
            <person name="Ribeiro J.M."/>
            <person name="Santana J.M."/>
        </authorList>
    </citation>
    <scope>NUCLEOTIDE SEQUENCE</scope>
    <source>
        <tissue evidence="4">Salivary glands</tissue>
    </source>
</reference>
<dbReference type="InterPro" id="IPR020904">
    <property type="entry name" value="Sc_DH/Rdtase_CS"/>
</dbReference>
<dbReference type="AlphaFoldDB" id="A0A0P4VMY0"/>
<evidence type="ECO:0000256" key="2">
    <source>
        <dbReference type="RuleBase" id="RU000363"/>
    </source>
</evidence>
<organism evidence="4">
    <name type="scientific">Rhodnius neglectus</name>
    <dbReference type="NCBI Taxonomy" id="72488"/>
    <lineage>
        <taxon>Eukaryota</taxon>
        <taxon>Metazoa</taxon>
        <taxon>Ecdysozoa</taxon>
        <taxon>Arthropoda</taxon>
        <taxon>Hexapoda</taxon>
        <taxon>Insecta</taxon>
        <taxon>Pterygota</taxon>
        <taxon>Neoptera</taxon>
        <taxon>Paraneoptera</taxon>
        <taxon>Hemiptera</taxon>
        <taxon>Heteroptera</taxon>
        <taxon>Panheteroptera</taxon>
        <taxon>Cimicomorpha</taxon>
        <taxon>Reduviidae</taxon>
        <taxon>Triatominae</taxon>
        <taxon>Rhodnius</taxon>
    </lineage>
</organism>